<dbReference type="AlphaFoldDB" id="A0AAW7M0G0"/>
<dbReference type="Pfam" id="PF18951">
    <property type="entry name" value="DUF5695"/>
    <property type="match status" value="1"/>
</dbReference>
<name>A0AAW7M0G0_9MICO</name>
<keyword evidence="2" id="KW-1185">Reference proteome</keyword>
<reference evidence="1" key="1">
    <citation type="submission" date="2023-06" db="EMBL/GenBank/DDBJ databases">
        <title>Sysu t00039.</title>
        <authorList>
            <person name="Gao L."/>
            <person name="Fang B.-Z."/>
            <person name="Li W.-J."/>
        </authorList>
    </citation>
    <scope>NUCLEOTIDE SEQUENCE</scope>
    <source>
        <strain evidence="1">SYSU T00039</strain>
    </source>
</reference>
<dbReference type="Proteomes" id="UP001172737">
    <property type="component" value="Unassembled WGS sequence"/>
</dbReference>
<proteinExistence type="predicted"/>
<organism evidence="1 2">
    <name type="scientific">Demequina lignilytica</name>
    <dbReference type="NCBI Taxonomy" id="3051663"/>
    <lineage>
        <taxon>Bacteria</taxon>
        <taxon>Bacillati</taxon>
        <taxon>Actinomycetota</taxon>
        <taxon>Actinomycetes</taxon>
        <taxon>Micrococcales</taxon>
        <taxon>Demequinaceae</taxon>
        <taxon>Demequina</taxon>
    </lineage>
</organism>
<comment type="caution">
    <text evidence="1">The sequence shown here is derived from an EMBL/GenBank/DDBJ whole genome shotgun (WGS) entry which is preliminary data.</text>
</comment>
<dbReference type="RefSeq" id="WP_301119102.1">
    <property type="nucleotide sequence ID" value="NZ_JAUHPX010000003.1"/>
</dbReference>
<accession>A0AAW7M0G0</accession>
<protein>
    <submittedName>
        <fullName evidence="1">DUF5695 domain-containing protein</fullName>
    </submittedName>
</protein>
<dbReference type="EMBL" id="JAUHPX010000003">
    <property type="protein sequence ID" value="MDN4487768.1"/>
    <property type="molecule type" value="Genomic_DNA"/>
</dbReference>
<evidence type="ECO:0000313" key="2">
    <source>
        <dbReference type="Proteomes" id="UP001172737"/>
    </source>
</evidence>
<evidence type="ECO:0000313" key="1">
    <source>
        <dbReference type="EMBL" id="MDN4487768.1"/>
    </source>
</evidence>
<dbReference type="InterPro" id="IPR043750">
    <property type="entry name" value="DUF5695"/>
</dbReference>
<sequence length="874" mass="95787">MAPEDDAVVWEIGDLRAGFDPVRAAWTSMRSASDRHGTEFLLPVDDFEEYDGPGSRWLGTVGIEVASPAGPPAAFLTSELAAQRTVSVARDRIQVSFSPSESTSHLSVTQEYRRTAQGLRWDTLIRNDGDAAVKLARVGVPLLMNQYFRGDDTYKYEQCVLRHAAICHANSWFTWAKSSGDMPLLVLKTMGDTTIDSFDVAHDDPRWGPRSTFSESFEGLYTAYPIDSENPAFGVDGDGRTLDPGAEVTLSLLVSMQADHEATHRWLAANGGVYLETTPGMVLPVGLEAAATVYADARPDVTTDPADMALGTLESLCDGTWRLPLTLRGHGRRTLRVSVGSHESRIVFWGIEDPEAIYSQQAAFIAERQFETDPADPAFHGLLMWDLAGRQRVNAASTTDVPEWMAGGSDEIGLVSGLFLSEWNVHRPDEDQIRTLQAYCKDFIEDRLTEQPGWRVHRAVPWFSMFEPWAGNGADDVWRAFNYVHVANTYVNMYRIATLYRYDWLDAPVEWLRKAYFYARAMFAYWMFPDGVGADRFGNMGELGIALDLPAALRREGLDQEAAHLEALVTKKAMHFAGKEYPFGSEMAYDSTAFEAVYAYGKAVGDQAVMEKSARASLANRGRQPVWHLYMTDLRAHGDSQWNASYMTQLGAYALFDWALEQQHADPELLKAAYASYLAGFSIFNSGGCLSEAPENRGASGWIVVGHHGDLSGRAGGEDLLHGVVALSGESALGWFGALRCAASIVYAEEGRDAGLGCTVTATGHGVTVVPHDGLRARFFDVARGWAVVLERDAIVEVRIADDGCVLELENITADAHELALEVRAPSAGSYAVEIDGRRLDGDATMRPGWNRVTVALPTGAGATVSLRSVATAR</sequence>
<gene>
    <name evidence="1" type="ORF">QQX10_06255</name>
</gene>